<keyword evidence="1" id="KW-0812">Transmembrane</keyword>
<dbReference type="Proteomes" id="UP001262754">
    <property type="component" value="Unassembled WGS sequence"/>
</dbReference>
<proteinExistence type="predicted"/>
<name>A0ABU1N457_9CAUL</name>
<reference evidence="2 3" key="1">
    <citation type="submission" date="2023-07" db="EMBL/GenBank/DDBJ databases">
        <title>Sorghum-associated microbial communities from plants grown in Nebraska, USA.</title>
        <authorList>
            <person name="Schachtman D."/>
        </authorList>
    </citation>
    <scope>NUCLEOTIDE SEQUENCE [LARGE SCALE GENOMIC DNA]</scope>
    <source>
        <strain evidence="2 3">DS2154</strain>
    </source>
</reference>
<comment type="caution">
    <text evidence="2">The sequence shown here is derived from an EMBL/GenBank/DDBJ whole genome shotgun (WGS) entry which is preliminary data.</text>
</comment>
<keyword evidence="1" id="KW-1133">Transmembrane helix</keyword>
<dbReference type="EMBL" id="JAVDRL010000012">
    <property type="protein sequence ID" value="MDR6533225.1"/>
    <property type="molecule type" value="Genomic_DNA"/>
</dbReference>
<feature type="transmembrane region" description="Helical" evidence="1">
    <location>
        <begin position="64"/>
        <end position="83"/>
    </location>
</feature>
<feature type="transmembrane region" description="Helical" evidence="1">
    <location>
        <begin position="32"/>
        <end position="52"/>
    </location>
</feature>
<sequence length="84" mass="8713">MTGLIGAGRQILKTGFSSGAGTIAPAGGYTGMSILIVIVVALVLLGLALYAVQRSPIPSPVNWLLQLVLIVIAIWFIGTRAGFF</sequence>
<keyword evidence="1" id="KW-0472">Membrane</keyword>
<evidence type="ECO:0000313" key="2">
    <source>
        <dbReference type="EMBL" id="MDR6533225.1"/>
    </source>
</evidence>
<evidence type="ECO:0000256" key="1">
    <source>
        <dbReference type="SAM" id="Phobius"/>
    </source>
</evidence>
<protein>
    <submittedName>
        <fullName evidence="2">Lipopolysaccharide export LptBFGC system permease protein LptF</fullName>
    </submittedName>
</protein>
<organism evidence="2 3">
    <name type="scientific">Caulobacter rhizosphaerae</name>
    <dbReference type="NCBI Taxonomy" id="2010972"/>
    <lineage>
        <taxon>Bacteria</taxon>
        <taxon>Pseudomonadati</taxon>
        <taxon>Pseudomonadota</taxon>
        <taxon>Alphaproteobacteria</taxon>
        <taxon>Caulobacterales</taxon>
        <taxon>Caulobacteraceae</taxon>
        <taxon>Caulobacter</taxon>
    </lineage>
</organism>
<gene>
    <name evidence="2" type="ORF">J2800_003987</name>
</gene>
<keyword evidence="3" id="KW-1185">Reference proteome</keyword>
<accession>A0ABU1N457</accession>
<evidence type="ECO:0000313" key="3">
    <source>
        <dbReference type="Proteomes" id="UP001262754"/>
    </source>
</evidence>